<evidence type="ECO:0000256" key="1">
    <source>
        <dbReference type="SAM" id="Phobius"/>
    </source>
</evidence>
<dbReference type="AlphaFoldDB" id="A0A517Z3L7"/>
<dbReference type="OrthoDB" id="194531at2"/>
<accession>A0A517Z3L7</accession>
<proteinExistence type="predicted"/>
<sequence>MRVLLTLVFGSFLLVMLSVTVIAMLDRSVFSVGEELTSDPWFIATLVDAYLGFLTFYVWVAYRERRWPARLIWFVLIMCLGNIAMASYVLWQVWRLPAGASMDTLLLRDDRRGRAPATGAAP</sequence>
<dbReference type="InterPro" id="IPR009943">
    <property type="entry name" value="DUF1475"/>
</dbReference>
<reference evidence="2 3" key="1">
    <citation type="submission" date="2019-02" db="EMBL/GenBank/DDBJ databases">
        <title>Deep-cultivation of Planctomycetes and their phenomic and genomic characterization uncovers novel biology.</title>
        <authorList>
            <person name="Wiegand S."/>
            <person name="Jogler M."/>
            <person name="Boedeker C."/>
            <person name="Pinto D."/>
            <person name="Vollmers J."/>
            <person name="Rivas-Marin E."/>
            <person name="Kohn T."/>
            <person name="Peeters S.H."/>
            <person name="Heuer A."/>
            <person name="Rast P."/>
            <person name="Oberbeckmann S."/>
            <person name="Bunk B."/>
            <person name="Jeske O."/>
            <person name="Meyerdierks A."/>
            <person name="Storesund J.E."/>
            <person name="Kallscheuer N."/>
            <person name="Luecker S."/>
            <person name="Lage O.M."/>
            <person name="Pohl T."/>
            <person name="Merkel B.J."/>
            <person name="Hornburger P."/>
            <person name="Mueller R.-W."/>
            <person name="Bruemmer F."/>
            <person name="Labrenz M."/>
            <person name="Spormann A.M."/>
            <person name="Op den Camp H."/>
            <person name="Overmann J."/>
            <person name="Amann R."/>
            <person name="Jetten M.S.M."/>
            <person name="Mascher T."/>
            <person name="Medema M.H."/>
            <person name="Devos D.P."/>
            <person name="Kaster A.-K."/>
            <person name="Ovreas L."/>
            <person name="Rohde M."/>
            <person name="Galperin M.Y."/>
            <person name="Jogler C."/>
        </authorList>
    </citation>
    <scope>NUCLEOTIDE SEQUENCE [LARGE SCALE GENOMIC DNA]</scope>
    <source>
        <strain evidence="2 3">Mal4</strain>
    </source>
</reference>
<keyword evidence="1" id="KW-1133">Transmembrane helix</keyword>
<keyword evidence="1" id="KW-0812">Transmembrane</keyword>
<keyword evidence="1" id="KW-0472">Membrane</keyword>
<protein>
    <recommendedName>
        <fullName evidence="4">DUF1475 domain-containing protein</fullName>
    </recommendedName>
</protein>
<gene>
    <name evidence="2" type="ORF">Mal4_13300</name>
</gene>
<dbReference type="RefSeq" id="WP_145367686.1">
    <property type="nucleotide sequence ID" value="NZ_CP036275.1"/>
</dbReference>
<dbReference type="EMBL" id="CP036275">
    <property type="protein sequence ID" value="QDU37027.1"/>
    <property type="molecule type" value="Genomic_DNA"/>
</dbReference>
<feature type="transmembrane region" description="Helical" evidence="1">
    <location>
        <begin position="71"/>
        <end position="91"/>
    </location>
</feature>
<name>A0A517Z3L7_9PLAN</name>
<dbReference type="Proteomes" id="UP000320496">
    <property type="component" value="Chromosome"/>
</dbReference>
<dbReference type="PANTHER" id="PTHR36318">
    <property type="entry name" value="OS06G0581300 PROTEIN"/>
    <property type="match status" value="1"/>
</dbReference>
<evidence type="ECO:0000313" key="3">
    <source>
        <dbReference type="Proteomes" id="UP000320496"/>
    </source>
</evidence>
<dbReference type="KEGG" id="mri:Mal4_13300"/>
<evidence type="ECO:0000313" key="2">
    <source>
        <dbReference type="EMBL" id="QDU37027.1"/>
    </source>
</evidence>
<evidence type="ECO:0008006" key="4">
    <source>
        <dbReference type="Google" id="ProtNLM"/>
    </source>
</evidence>
<dbReference type="PANTHER" id="PTHR36318:SF3">
    <property type="entry name" value="OS06G0581300 PROTEIN"/>
    <property type="match status" value="1"/>
</dbReference>
<feature type="transmembrane region" description="Helical" evidence="1">
    <location>
        <begin position="41"/>
        <end position="59"/>
    </location>
</feature>
<dbReference type="Pfam" id="PF07343">
    <property type="entry name" value="DUF1475"/>
    <property type="match status" value="1"/>
</dbReference>
<keyword evidence="3" id="KW-1185">Reference proteome</keyword>
<organism evidence="2 3">
    <name type="scientific">Maioricimonas rarisocia</name>
    <dbReference type="NCBI Taxonomy" id="2528026"/>
    <lineage>
        <taxon>Bacteria</taxon>
        <taxon>Pseudomonadati</taxon>
        <taxon>Planctomycetota</taxon>
        <taxon>Planctomycetia</taxon>
        <taxon>Planctomycetales</taxon>
        <taxon>Planctomycetaceae</taxon>
        <taxon>Maioricimonas</taxon>
    </lineage>
</organism>